<accession>A0ABW2CFC3</accession>
<evidence type="ECO:0000313" key="1">
    <source>
        <dbReference type="EMBL" id="MFC6880229.1"/>
    </source>
</evidence>
<dbReference type="Proteomes" id="UP001596380">
    <property type="component" value="Unassembled WGS sequence"/>
</dbReference>
<evidence type="ECO:0000313" key="2">
    <source>
        <dbReference type="Proteomes" id="UP001596380"/>
    </source>
</evidence>
<organism evidence="1 2">
    <name type="scientific">Actinomadura yumaensis</name>
    <dbReference type="NCBI Taxonomy" id="111807"/>
    <lineage>
        <taxon>Bacteria</taxon>
        <taxon>Bacillati</taxon>
        <taxon>Actinomycetota</taxon>
        <taxon>Actinomycetes</taxon>
        <taxon>Streptosporangiales</taxon>
        <taxon>Thermomonosporaceae</taxon>
        <taxon>Actinomadura</taxon>
    </lineage>
</organism>
<protein>
    <submittedName>
        <fullName evidence="1">Uncharacterized protein</fullName>
    </submittedName>
</protein>
<comment type="caution">
    <text evidence="1">The sequence shown here is derived from an EMBL/GenBank/DDBJ whole genome shotgun (WGS) entry which is preliminary data.</text>
</comment>
<name>A0ABW2CFC3_9ACTN</name>
<sequence length="73" mass="7723">MTIVWTVLIALVAAPVLVVLAAVLLAGVGVGPWRYGSQDVAELRRAADADAAAIRSDDRYFREDGPGRNTDGL</sequence>
<dbReference type="EMBL" id="JBHSXS010000004">
    <property type="protein sequence ID" value="MFC6880229.1"/>
    <property type="molecule type" value="Genomic_DNA"/>
</dbReference>
<proteinExistence type="predicted"/>
<gene>
    <name evidence="1" type="ORF">ACFQKB_10685</name>
</gene>
<dbReference type="RefSeq" id="WP_160820711.1">
    <property type="nucleotide sequence ID" value="NZ_JBHSXE010000001.1"/>
</dbReference>
<keyword evidence="2" id="KW-1185">Reference proteome</keyword>
<reference evidence="2" key="1">
    <citation type="journal article" date="2019" name="Int. J. Syst. Evol. Microbiol.">
        <title>The Global Catalogue of Microorganisms (GCM) 10K type strain sequencing project: providing services to taxonomists for standard genome sequencing and annotation.</title>
        <authorList>
            <consortium name="The Broad Institute Genomics Platform"/>
            <consortium name="The Broad Institute Genome Sequencing Center for Infectious Disease"/>
            <person name="Wu L."/>
            <person name="Ma J."/>
        </authorList>
    </citation>
    <scope>NUCLEOTIDE SEQUENCE [LARGE SCALE GENOMIC DNA]</scope>
    <source>
        <strain evidence="2">JCM 3369</strain>
    </source>
</reference>